<name>A0A918QAC9_9CAUL</name>
<dbReference type="SMART" id="SM00283">
    <property type="entry name" value="MA"/>
    <property type="match status" value="1"/>
</dbReference>
<dbReference type="CDD" id="cd00130">
    <property type="entry name" value="PAS"/>
    <property type="match status" value="2"/>
</dbReference>
<dbReference type="GO" id="GO:0004888">
    <property type="term" value="F:transmembrane signaling receptor activity"/>
    <property type="evidence" value="ECO:0007669"/>
    <property type="project" value="InterPro"/>
</dbReference>
<sequence length="495" mass="53058">MGQNNMFWDSTSDATLQAISKSQALIEFSMDGTILSANENFLSAVGYTLAEVKGKHHSIFVPPAYRDSDQYQRFWANLKQGRFDSAEYLRIGKGGKEVWILASYNPVLDRNGRPIKVVKIATDITAQKLKTAEFEGQIAAINKAQAVIHFDLAGNVLEANENFLSALGYEIGEIKGRHHSMFVELGYGRSSEYKAFWDALARGEFQAAEYKRIGKGGREVWIQASYNPIFDATGIPFKVVKFATDITPQVRERLRREQVQAGITRDLEEITTAISEVTSLASGAAAASTQTSSNVQVVAAGAEELVASVSEINHQVHTALDVSASAVQKATESTEIVSGLFSAAQRIGDVVGLINQIASQTNLLALNATIEAARAGEAGKGFAVVATEVKTLATQTSKATDEIRTQITEVQASTEKAVASIEAITQIIDQINSISTSIAGAMNEQSAVVRDIASNMQVAASSVDSITQNASTIASAATQVDQSTQNVRQAARSLG</sequence>
<dbReference type="InterPro" id="IPR004089">
    <property type="entry name" value="MCPsignal_dom"/>
</dbReference>
<organism evidence="6 7">
    <name type="scientific">Asticcacaulis endophyticus</name>
    <dbReference type="NCBI Taxonomy" id="1395890"/>
    <lineage>
        <taxon>Bacteria</taxon>
        <taxon>Pseudomonadati</taxon>
        <taxon>Pseudomonadota</taxon>
        <taxon>Alphaproteobacteria</taxon>
        <taxon>Caulobacterales</taxon>
        <taxon>Caulobacteraceae</taxon>
        <taxon>Asticcacaulis</taxon>
    </lineage>
</organism>
<evidence type="ECO:0000256" key="2">
    <source>
        <dbReference type="PROSITE-ProRule" id="PRU00284"/>
    </source>
</evidence>
<dbReference type="InterPro" id="IPR000014">
    <property type="entry name" value="PAS"/>
</dbReference>
<accession>A0A918QAC9</accession>
<dbReference type="AlphaFoldDB" id="A0A918QAC9"/>
<dbReference type="Gene3D" id="3.30.450.20">
    <property type="entry name" value="PAS domain"/>
    <property type="match status" value="2"/>
</dbReference>
<dbReference type="InterPro" id="IPR000700">
    <property type="entry name" value="PAS-assoc_C"/>
</dbReference>
<dbReference type="NCBIfam" id="TIGR00229">
    <property type="entry name" value="sensory_box"/>
    <property type="match status" value="2"/>
</dbReference>
<dbReference type="Pfam" id="PF08448">
    <property type="entry name" value="PAS_4"/>
    <property type="match status" value="1"/>
</dbReference>
<comment type="similarity">
    <text evidence="1">Belongs to the methyl-accepting chemotaxis (MCP) protein family.</text>
</comment>
<dbReference type="InterPro" id="IPR001610">
    <property type="entry name" value="PAC"/>
</dbReference>
<evidence type="ECO:0000259" key="4">
    <source>
        <dbReference type="PROSITE" id="PS50113"/>
    </source>
</evidence>
<reference evidence="6" key="2">
    <citation type="submission" date="2020-09" db="EMBL/GenBank/DDBJ databases">
        <authorList>
            <person name="Sun Q."/>
            <person name="Kim S."/>
        </authorList>
    </citation>
    <scope>NUCLEOTIDE SEQUENCE</scope>
    <source>
        <strain evidence="6">KCTC 32296</strain>
    </source>
</reference>
<dbReference type="SMART" id="SM00086">
    <property type="entry name" value="PAC"/>
    <property type="match status" value="2"/>
</dbReference>
<keyword evidence="7" id="KW-1185">Reference proteome</keyword>
<feature type="domain" description="PAC" evidence="4">
    <location>
        <begin position="206"/>
        <end position="258"/>
    </location>
</feature>
<evidence type="ECO:0000259" key="3">
    <source>
        <dbReference type="PROSITE" id="PS50111"/>
    </source>
</evidence>
<feature type="domain" description="Methyl-accepting transducer" evidence="3">
    <location>
        <begin position="259"/>
        <end position="488"/>
    </location>
</feature>
<dbReference type="PROSITE" id="PS50192">
    <property type="entry name" value="T_SNARE"/>
    <property type="match status" value="1"/>
</dbReference>
<dbReference type="Gene3D" id="1.10.287.950">
    <property type="entry name" value="Methyl-accepting chemotaxis protein"/>
    <property type="match status" value="1"/>
</dbReference>
<dbReference type="InterPro" id="IPR050903">
    <property type="entry name" value="Bact_Chemotaxis_MeTrfase"/>
</dbReference>
<dbReference type="GO" id="GO:0006935">
    <property type="term" value="P:chemotaxis"/>
    <property type="evidence" value="ECO:0007669"/>
    <property type="project" value="InterPro"/>
</dbReference>
<proteinExistence type="inferred from homology"/>
<evidence type="ECO:0000313" key="7">
    <source>
        <dbReference type="Proteomes" id="UP000662572"/>
    </source>
</evidence>
<dbReference type="Pfam" id="PF00015">
    <property type="entry name" value="MCPsignal"/>
    <property type="match status" value="1"/>
</dbReference>
<dbReference type="PANTHER" id="PTHR24422:SF10">
    <property type="entry name" value="CHEMOTAXIS PROTEIN METHYLTRANSFERASE 2"/>
    <property type="match status" value="1"/>
</dbReference>
<dbReference type="PROSITE" id="PS50113">
    <property type="entry name" value="PAC"/>
    <property type="match status" value="2"/>
</dbReference>
<protein>
    <submittedName>
        <fullName evidence="6">Methyl-accepting chemotaxis protein</fullName>
    </submittedName>
</protein>
<dbReference type="EMBL" id="BMZB01000004">
    <property type="protein sequence ID" value="GGZ39082.1"/>
    <property type="molecule type" value="Genomic_DNA"/>
</dbReference>
<gene>
    <name evidence="6" type="ORF">GCM10011273_26860</name>
</gene>
<dbReference type="InterPro" id="IPR035965">
    <property type="entry name" value="PAS-like_dom_sf"/>
</dbReference>
<feature type="domain" description="PAC" evidence="4">
    <location>
        <begin position="84"/>
        <end position="136"/>
    </location>
</feature>
<keyword evidence="2" id="KW-0807">Transducer</keyword>
<feature type="domain" description="T-SNARE coiled-coil homology" evidence="5">
    <location>
        <begin position="411"/>
        <end position="473"/>
    </location>
</feature>
<comment type="caution">
    <text evidence="6">The sequence shown here is derived from an EMBL/GenBank/DDBJ whole genome shotgun (WGS) entry which is preliminary data.</text>
</comment>
<dbReference type="SUPFAM" id="SSF55785">
    <property type="entry name" value="PYP-like sensor domain (PAS domain)"/>
    <property type="match status" value="2"/>
</dbReference>
<evidence type="ECO:0000256" key="1">
    <source>
        <dbReference type="ARBA" id="ARBA00029447"/>
    </source>
</evidence>
<dbReference type="GO" id="GO:0016020">
    <property type="term" value="C:membrane"/>
    <property type="evidence" value="ECO:0007669"/>
    <property type="project" value="InterPro"/>
</dbReference>
<dbReference type="SMART" id="SM00091">
    <property type="entry name" value="PAS"/>
    <property type="match status" value="2"/>
</dbReference>
<dbReference type="InterPro" id="IPR000727">
    <property type="entry name" value="T_SNARE_dom"/>
</dbReference>
<reference evidence="6" key="1">
    <citation type="journal article" date="2014" name="Int. J. Syst. Evol. Microbiol.">
        <title>Complete genome sequence of Corynebacterium casei LMG S-19264T (=DSM 44701T), isolated from a smear-ripened cheese.</title>
        <authorList>
            <consortium name="US DOE Joint Genome Institute (JGI-PGF)"/>
            <person name="Walter F."/>
            <person name="Albersmeier A."/>
            <person name="Kalinowski J."/>
            <person name="Ruckert C."/>
        </authorList>
    </citation>
    <scope>NUCLEOTIDE SEQUENCE</scope>
    <source>
        <strain evidence="6">KCTC 32296</strain>
    </source>
</reference>
<dbReference type="InterPro" id="IPR013656">
    <property type="entry name" value="PAS_4"/>
</dbReference>
<dbReference type="InterPro" id="IPR013655">
    <property type="entry name" value="PAS_fold_3"/>
</dbReference>
<dbReference type="Pfam" id="PF08447">
    <property type="entry name" value="PAS_3"/>
    <property type="match status" value="1"/>
</dbReference>
<dbReference type="PANTHER" id="PTHR24422">
    <property type="entry name" value="CHEMOTAXIS PROTEIN METHYLTRANSFERASE"/>
    <property type="match status" value="1"/>
</dbReference>
<evidence type="ECO:0000259" key="5">
    <source>
        <dbReference type="PROSITE" id="PS50192"/>
    </source>
</evidence>
<dbReference type="GO" id="GO:0007165">
    <property type="term" value="P:signal transduction"/>
    <property type="evidence" value="ECO:0007669"/>
    <property type="project" value="UniProtKB-KW"/>
</dbReference>
<dbReference type="PRINTS" id="PR00260">
    <property type="entry name" value="CHEMTRNSDUCR"/>
</dbReference>
<dbReference type="PROSITE" id="PS50111">
    <property type="entry name" value="CHEMOTAXIS_TRANSDUC_2"/>
    <property type="match status" value="1"/>
</dbReference>
<dbReference type="SUPFAM" id="SSF58104">
    <property type="entry name" value="Methyl-accepting chemotaxis protein (MCP) signaling domain"/>
    <property type="match status" value="1"/>
</dbReference>
<evidence type="ECO:0000313" key="6">
    <source>
        <dbReference type="EMBL" id="GGZ39082.1"/>
    </source>
</evidence>
<dbReference type="Proteomes" id="UP000662572">
    <property type="component" value="Unassembled WGS sequence"/>
</dbReference>
<dbReference type="InterPro" id="IPR004090">
    <property type="entry name" value="Chemotax_Me-accpt_rcpt"/>
</dbReference>